<keyword evidence="6 7" id="KW-0472">Membrane</keyword>
<feature type="transmembrane region" description="Helical" evidence="7">
    <location>
        <begin position="388"/>
        <end position="409"/>
    </location>
</feature>
<comment type="subcellular location">
    <subcellularLocation>
        <location evidence="1 7">Cell membrane</location>
        <topology evidence="1 7">Multi-pass membrane protein</topology>
    </subcellularLocation>
</comment>
<feature type="compositionally biased region" description="Low complexity" evidence="8">
    <location>
        <begin position="594"/>
        <end position="610"/>
    </location>
</feature>
<feature type="transmembrane region" description="Helical" evidence="7">
    <location>
        <begin position="183"/>
        <end position="202"/>
    </location>
</feature>
<dbReference type="PANTHER" id="PTHR43386">
    <property type="entry name" value="OLIGOPEPTIDE TRANSPORT SYSTEM PERMEASE PROTEIN APPC"/>
    <property type="match status" value="1"/>
</dbReference>
<feature type="transmembrane region" description="Helical" evidence="7">
    <location>
        <begin position="142"/>
        <end position="171"/>
    </location>
</feature>
<dbReference type="Proteomes" id="UP000321234">
    <property type="component" value="Unassembled WGS sequence"/>
</dbReference>
<dbReference type="PROSITE" id="PS50928">
    <property type="entry name" value="ABC_TM1"/>
    <property type="match status" value="1"/>
</dbReference>
<keyword evidence="3" id="KW-1003">Cell membrane</keyword>
<feature type="domain" description="ABC transmembrane type-1" evidence="9">
    <location>
        <begin position="384"/>
        <end position="570"/>
    </location>
</feature>
<feature type="transmembrane region" description="Helical" evidence="7">
    <location>
        <begin position="282"/>
        <end position="304"/>
    </location>
</feature>
<feature type="transmembrane region" description="Helical" evidence="7">
    <location>
        <begin position="100"/>
        <end position="130"/>
    </location>
</feature>
<dbReference type="SUPFAM" id="SSF161098">
    <property type="entry name" value="MetI-like"/>
    <property type="match status" value="1"/>
</dbReference>
<evidence type="ECO:0000256" key="3">
    <source>
        <dbReference type="ARBA" id="ARBA00022475"/>
    </source>
</evidence>
<comment type="caution">
    <text evidence="10">The sequence shown here is derived from an EMBL/GenBank/DDBJ whole genome shotgun (WGS) entry which is preliminary data.</text>
</comment>
<evidence type="ECO:0000256" key="4">
    <source>
        <dbReference type="ARBA" id="ARBA00022692"/>
    </source>
</evidence>
<evidence type="ECO:0000256" key="6">
    <source>
        <dbReference type="ARBA" id="ARBA00023136"/>
    </source>
</evidence>
<evidence type="ECO:0000256" key="5">
    <source>
        <dbReference type="ARBA" id="ARBA00022989"/>
    </source>
</evidence>
<comment type="similarity">
    <text evidence="7">Belongs to the binding-protein-dependent transport system permease family.</text>
</comment>
<gene>
    <name evidence="10" type="ORF">FMM08_04800</name>
</gene>
<name>A0A5C8ZLL3_9ACTN</name>
<dbReference type="InterPro" id="IPR000515">
    <property type="entry name" value="MetI-like"/>
</dbReference>
<reference evidence="10 11" key="1">
    <citation type="submission" date="2019-07" db="EMBL/GenBank/DDBJ databases">
        <title>Quadrisphaera sp. strain DD2A genome sequencing and assembly.</title>
        <authorList>
            <person name="Kim I."/>
        </authorList>
    </citation>
    <scope>NUCLEOTIDE SEQUENCE [LARGE SCALE GENOMIC DNA]</scope>
    <source>
        <strain evidence="10 11">DD2A</strain>
    </source>
</reference>
<feature type="transmembrane region" description="Helical" evidence="7">
    <location>
        <begin position="429"/>
        <end position="453"/>
    </location>
</feature>
<evidence type="ECO:0000256" key="1">
    <source>
        <dbReference type="ARBA" id="ARBA00004651"/>
    </source>
</evidence>
<dbReference type="Pfam" id="PF00528">
    <property type="entry name" value="BPD_transp_1"/>
    <property type="match status" value="2"/>
</dbReference>
<dbReference type="CDD" id="cd06261">
    <property type="entry name" value="TM_PBP2"/>
    <property type="match status" value="1"/>
</dbReference>
<dbReference type="GO" id="GO:0005886">
    <property type="term" value="C:plasma membrane"/>
    <property type="evidence" value="ECO:0007669"/>
    <property type="project" value="UniProtKB-SubCell"/>
</dbReference>
<sequence>MSSGALASGALVGVSRLGALAAALVVVGALPWLSGRDPALTVLRARSEEQVATPEALASVREDLGLAPTAGGQLLRWASGVARGDLGDSWVSGRPVLPDVISGLAVSLTLMGFAIAVAAVVAAALVAPALRAAVRGDSRRSGGAAAALLTSLPEFLLATALLVVLAVQLRWLPPYGWEGPQHAVLPALALGLPAGGLLGRLLSDAVSSAAAEPWAATWATAGTTRARLAGGLLLRAVPGVAPQVGMVLVGLAGGAVAVERIFAVPGIGRTSLGAAGAQDAPLLQGCVLALLVVGVACGAGAALLRRLVLGRALRTAGLSVAEPEAAHGWGARTVPVVCAVLLVGTTVAGLLRDPYAPEHSRLAPPSLALPLGADASGRDLLARVGHGAASTIGTAVLVCALAAAVGIAAGLLPRLSTGPVEVANAAPPVLAGLVTAAVLGPSSLGAAVAVLAVSWAPLAAHTAALVTEARAQPHVRVMPLLGVGRARLLLVHVLPDVLPPVLRHAALRLPGVALALASLGFLGLGPQPPAPGWGLVLAEGMPYVERAPWAVLAPAASLVALSVLAVTLSSLGGSSTGGASAGSLRRWRRTPATSPALSSGNDASSSQGSALAGPVGSEASTTEPTSQLPSSTATPPQVETRP</sequence>
<keyword evidence="11" id="KW-1185">Reference proteome</keyword>
<evidence type="ECO:0000256" key="8">
    <source>
        <dbReference type="SAM" id="MobiDB-lite"/>
    </source>
</evidence>
<evidence type="ECO:0000256" key="7">
    <source>
        <dbReference type="RuleBase" id="RU363032"/>
    </source>
</evidence>
<keyword evidence="2 7" id="KW-0813">Transport</keyword>
<accession>A0A5C8ZLL3</accession>
<dbReference type="AlphaFoldDB" id="A0A5C8ZLL3"/>
<dbReference type="OrthoDB" id="8480309at2"/>
<evidence type="ECO:0000313" key="10">
    <source>
        <dbReference type="EMBL" id="TXR57690.1"/>
    </source>
</evidence>
<keyword evidence="5 7" id="KW-1133">Transmembrane helix</keyword>
<evidence type="ECO:0000313" key="11">
    <source>
        <dbReference type="Proteomes" id="UP000321234"/>
    </source>
</evidence>
<organism evidence="10 11">
    <name type="scientific">Quadrisphaera setariae</name>
    <dbReference type="NCBI Taxonomy" id="2593304"/>
    <lineage>
        <taxon>Bacteria</taxon>
        <taxon>Bacillati</taxon>
        <taxon>Actinomycetota</taxon>
        <taxon>Actinomycetes</taxon>
        <taxon>Kineosporiales</taxon>
        <taxon>Kineosporiaceae</taxon>
        <taxon>Quadrisphaera</taxon>
    </lineage>
</organism>
<evidence type="ECO:0000259" key="9">
    <source>
        <dbReference type="PROSITE" id="PS50928"/>
    </source>
</evidence>
<evidence type="ECO:0000256" key="2">
    <source>
        <dbReference type="ARBA" id="ARBA00022448"/>
    </source>
</evidence>
<dbReference type="GO" id="GO:0055085">
    <property type="term" value="P:transmembrane transport"/>
    <property type="evidence" value="ECO:0007669"/>
    <property type="project" value="InterPro"/>
</dbReference>
<dbReference type="EMBL" id="VKAC01000002">
    <property type="protein sequence ID" value="TXR57690.1"/>
    <property type="molecule type" value="Genomic_DNA"/>
</dbReference>
<feature type="region of interest" description="Disordered" evidence="8">
    <location>
        <begin position="573"/>
        <end position="642"/>
    </location>
</feature>
<feature type="compositionally biased region" description="Polar residues" evidence="8">
    <location>
        <begin position="618"/>
        <end position="642"/>
    </location>
</feature>
<protein>
    <submittedName>
        <fullName evidence="10">ABC transporter permease subunit</fullName>
    </submittedName>
</protein>
<proteinExistence type="inferred from homology"/>
<dbReference type="PANTHER" id="PTHR43386:SF1">
    <property type="entry name" value="D,D-DIPEPTIDE TRANSPORT SYSTEM PERMEASE PROTEIN DDPC-RELATED"/>
    <property type="match status" value="1"/>
</dbReference>
<dbReference type="InterPro" id="IPR050366">
    <property type="entry name" value="BP-dependent_transpt_permease"/>
</dbReference>
<dbReference type="InterPro" id="IPR035906">
    <property type="entry name" value="MetI-like_sf"/>
</dbReference>
<keyword evidence="4 7" id="KW-0812">Transmembrane</keyword>